<protein>
    <submittedName>
        <fullName evidence="2">Uncharacterized protein</fullName>
    </submittedName>
</protein>
<gene>
    <name evidence="2" type="ORF">ASV53_17345</name>
</gene>
<dbReference type="EMBL" id="NOIF01000135">
    <property type="protein sequence ID" value="OZS42660.1"/>
    <property type="molecule type" value="Genomic_DNA"/>
</dbReference>
<comment type="caution">
    <text evidence="2">The sequence shown here is derived from an EMBL/GenBank/DDBJ whole genome shotgun (WGS) entry which is preliminary data.</text>
</comment>
<proteinExistence type="predicted"/>
<evidence type="ECO:0000313" key="2">
    <source>
        <dbReference type="EMBL" id="OZS42660.1"/>
    </source>
</evidence>
<feature type="chain" id="PRO_5046758197" evidence="1">
    <location>
        <begin position="18"/>
        <end position="78"/>
    </location>
</feature>
<sequence>MRILLILCLAFPFTSSAKMKSVDDYIEQYKYLSCSGIKNKRTDIDKKYIMASKQKKKRMKRQISALKKLKKANSCKNK</sequence>
<dbReference type="Proteomes" id="UP000215999">
    <property type="component" value="Unassembled WGS sequence"/>
</dbReference>
<name>A0ABX4FVS1_9GAMM</name>
<reference evidence="2 3" key="1">
    <citation type="journal article" date="2016" name="Antonie Van Leeuwenhoek">
        <title>Photobacterium sanguinicancri sp. nov. isolated from marine animals.</title>
        <authorList>
            <person name="Gomez-Gil B."/>
            <person name="Roque A."/>
            <person name="Rotllant G."/>
            <person name="Romalde J.L."/>
            <person name="Doce A."/>
            <person name="Eggermont M."/>
            <person name="Defoirdt T."/>
        </authorList>
    </citation>
    <scope>NUCLEOTIDE SEQUENCE [LARGE SCALE GENOMIC DNA]</scope>
    <source>
        <strain evidence="2 3">CAIM 1827</strain>
    </source>
</reference>
<keyword evidence="1" id="KW-0732">Signal</keyword>
<evidence type="ECO:0000313" key="3">
    <source>
        <dbReference type="Proteomes" id="UP000215999"/>
    </source>
</evidence>
<accession>A0ABX4FVS1</accession>
<keyword evidence="3" id="KW-1185">Reference proteome</keyword>
<evidence type="ECO:0000256" key="1">
    <source>
        <dbReference type="SAM" id="SignalP"/>
    </source>
</evidence>
<organism evidence="2 3">
    <name type="scientific">Photobacterium sanguinicancri</name>
    <dbReference type="NCBI Taxonomy" id="875932"/>
    <lineage>
        <taxon>Bacteria</taxon>
        <taxon>Pseudomonadati</taxon>
        <taxon>Pseudomonadota</taxon>
        <taxon>Gammaproteobacteria</taxon>
        <taxon>Vibrionales</taxon>
        <taxon>Vibrionaceae</taxon>
        <taxon>Photobacterium</taxon>
    </lineage>
</organism>
<feature type="signal peptide" evidence="1">
    <location>
        <begin position="1"/>
        <end position="17"/>
    </location>
</feature>